<dbReference type="Proteomes" id="UP000499080">
    <property type="component" value="Unassembled WGS sequence"/>
</dbReference>
<protein>
    <recommendedName>
        <fullName evidence="3">DUF4371 domain-containing protein</fullName>
    </recommendedName>
</protein>
<organism evidence="1 2">
    <name type="scientific">Araneus ventricosus</name>
    <name type="common">Orbweaver spider</name>
    <name type="synonym">Epeira ventricosa</name>
    <dbReference type="NCBI Taxonomy" id="182803"/>
    <lineage>
        <taxon>Eukaryota</taxon>
        <taxon>Metazoa</taxon>
        <taxon>Ecdysozoa</taxon>
        <taxon>Arthropoda</taxon>
        <taxon>Chelicerata</taxon>
        <taxon>Arachnida</taxon>
        <taxon>Araneae</taxon>
        <taxon>Araneomorphae</taxon>
        <taxon>Entelegynae</taxon>
        <taxon>Araneoidea</taxon>
        <taxon>Araneidae</taxon>
        <taxon>Araneus</taxon>
    </lineage>
</organism>
<name>A0A4Y2IBJ6_ARAVE</name>
<evidence type="ECO:0008006" key="3">
    <source>
        <dbReference type="Google" id="ProtNLM"/>
    </source>
</evidence>
<proteinExistence type="predicted"/>
<keyword evidence="2" id="KW-1185">Reference proteome</keyword>
<dbReference type="OrthoDB" id="8058698at2759"/>
<reference evidence="1 2" key="1">
    <citation type="journal article" date="2019" name="Sci. Rep.">
        <title>Orb-weaving spider Araneus ventricosus genome elucidates the spidroin gene catalogue.</title>
        <authorList>
            <person name="Kono N."/>
            <person name="Nakamura H."/>
            <person name="Ohtoshi R."/>
            <person name="Moran D.A.P."/>
            <person name="Shinohara A."/>
            <person name="Yoshida Y."/>
            <person name="Fujiwara M."/>
            <person name="Mori M."/>
            <person name="Tomita M."/>
            <person name="Arakawa K."/>
        </authorList>
    </citation>
    <scope>NUCLEOTIDE SEQUENCE [LARGE SCALE GENOMIC DNA]</scope>
</reference>
<accession>A0A4Y2IBJ6</accession>
<evidence type="ECO:0000313" key="2">
    <source>
        <dbReference type="Proteomes" id="UP000499080"/>
    </source>
</evidence>
<evidence type="ECO:0000313" key="1">
    <source>
        <dbReference type="EMBL" id="GBM75087.1"/>
    </source>
</evidence>
<comment type="caution">
    <text evidence="1">The sequence shown here is derived from an EMBL/GenBank/DDBJ whole genome shotgun (WGS) entry which is preliminary data.</text>
</comment>
<sequence length="83" mass="9104">MYSQSILEDPISLIMEPDSKFLGYIAPTAGTSKCIEQTITDFFLESKISLESLVAVGCDGTNLKVGKYGDVINLLEKRLDKSL</sequence>
<dbReference type="AlphaFoldDB" id="A0A4Y2IBJ6"/>
<gene>
    <name evidence="1" type="ORF">AVEN_218336_1</name>
</gene>
<dbReference type="EMBL" id="BGPR01106054">
    <property type="protein sequence ID" value="GBM75087.1"/>
    <property type="molecule type" value="Genomic_DNA"/>
</dbReference>